<feature type="compositionally biased region" description="Polar residues" evidence="1">
    <location>
        <begin position="82"/>
        <end position="107"/>
    </location>
</feature>
<comment type="caution">
    <text evidence="3">The sequence shown here is derived from an EMBL/GenBank/DDBJ whole genome shotgun (WGS) entry which is preliminary data.</text>
</comment>
<reference evidence="3 4" key="1">
    <citation type="submission" date="2020-10" db="EMBL/GenBank/DDBJ databases">
        <title>Plant Genome Project.</title>
        <authorList>
            <person name="Zhang R.-G."/>
        </authorList>
    </citation>
    <scope>NUCLEOTIDE SEQUENCE [LARGE SCALE GENOMIC DNA]</scope>
    <source>
        <strain evidence="3">FAFU-HL-1</strain>
        <tissue evidence="3">Leaf</tissue>
    </source>
</reference>
<accession>A0A835JN61</accession>
<name>A0A835JN61_9ROSI</name>
<feature type="domain" description="Reverse transcriptase Ty1/copia-type" evidence="2">
    <location>
        <begin position="133"/>
        <end position="201"/>
    </location>
</feature>
<sequence length="282" mass="30358">MLLPNDTRIPQPTSTPPDSSPTQQLNPTESQTNQEFITDDEPNLITISSDTSHSTHGSIQDTTPIQTSAESSLPAAHDLTRSIPSSPQSAQHISPLNIPTTTESFPSTADHDLTVSLSSAPPAHSMMTRSQRGSTATLVSNFILLLSSEFAIKDLGPIHHFLGMEITPIADALHLSQSHYAFTILERSQMIDCKPMGTPLEAKTKTPSNDVPMEDPSYYRGIVGDLHFMVSSTAVSEDSVAVLGCRWMLKLGHDAGAKRRGNGGWLADELAIEDDGNASCQN</sequence>
<gene>
    <name evidence="3" type="ORF">SADUNF_Sadunf11G0020500</name>
</gene>
<feature type="compositionally biased region" description="Polar residues" evidence="1">
    <location>
        <begin position="60"/>
        <end position="71"/>
    </location>
</feature>
<organism evidence="3 4">
    <name type="scientific">Salix dunnii</name>
    <dbReference type="NCBI Taxonomy" id="1413687"/>
    <lineage>
        <taxon>Eukaryota</taxon>
        <taxon>Viridiplantae</taxon>
        <taxon>Streptophyta</taxon>
        <taxon>Embryophyta</taxon>
        <taxon>Tracheophyta</taxon>
        <taxon>Spermatophyta</taxon>
        <taxon>Magnoliopsida</taxon>
        <taxon>eudicotyledons</taxon>
        <taxon>Gunneridae</taxon>
        <taxon>Pentapetalae</taxon>
        <taxon>rosids</taxon>
        <taxon>fabids</taxon>
        <taxon>Malpighiales</taxon>
        <taxon>Salicaceae</taxon>
        <taxon>Saliceae</taxon>
        <taxon>Salix</taxon>
    </lineage>
</organism>
<dbReference type="AlphaFoldDB" id="A0A835JN61"/>
<dbReference type="EMBL" id="JADGMS010000011">
    <property type="protein sequence ID" value="KAF9672241.1"/>
    <property type="molecule type" value="Genomic_DNA"/>
</dbReference>
<feature type="region of interest" description="Disordered" evidence="1">
    <location>
        <begin position="1"/>
        <end position="131"/>
    </location>
</feature>
<feature type="compositionally biased region" description="Low complexity" evidence="1">
    <location>
        <begin position="45"/>
        <end position="59"/>
    </location>
</feature>
<dbReference type="Pfam" id="PF07727">
    <property type="entry name" value="RVT_2"/>
    <property type="match status" value="1"/>
</dbReference>
<protein>
    <recommendedName>
        <fullName evidence="2">Reverse transcriptase Ty1/copia-type domain-containing protein</fullName>
    </recommendedName>
</protein>
<proteinExistence type="predicted"/>
<evidence type="ECO:0000259" key="2">
    <source>
        <dbReference type="Pfam" id="PF07727"/>
    </source>
</evidence>
<feature type="compositionally biased region" description="Polar residues" evidence="1">
    <location>
        <begin position="25"/>
        <end position="36"/>
    </location>
</feature>
<evidence type="ECO:0000313" key="3">
    <source>
        <dbReference type="EMBL" id="KAF9672241.1"/>
    </source>
</evidence>
<dbReference type="OrthoDB" id="414945at2759"/>
<dbReference type="InterPro" id="IPR013103">
    <property type="entry name" value="RVT_2"/>
</dbReference>
<keyword evidence="4" id="KW-1185">Reference proteome</keyword>
<evidence type="ECO:0000313" key="4">
    <source>
        <dbReference type="Proteomes" id="UP000657918"/>
    </source>
</evidence>
<evidence type="ECO:0000256" key="1">
    <source>
        <dbReference type="SAM" id="MobiDB-lite"/>
    </source>
</evidence>
<dbReference type="Proteomes" id="UP000657918">
    <property type="component" value="Chromosome 11"/>
</dbReference>